<dbReference type="GO" id="GO:0004372">
    <property type="term" value="F:glycine hydroxymethyltransferase activity"/>
    <property type="evidence" value="ECO:0007669"/>
    <property type="project" value="TreeGrafter"/>
</dbReference>
<keyword evidence="2" id="KW-0663">Pyridoxal phosphate</keyword>
<protein>
    <recommendedName>
        <fullName evidence="3">Serine hydroxymethyltransferase-like domain-containing protein</fullName>
    </recommendedName>
</protein>
<dbReference type="PANTHER" id="PTHR11680">
    <property type="entry name" value="SERINE HYDROXYMETHYLTRANSFERASE"/>
    <property type="match status" value="1"/>
</dbReference>
<keyword evidence="5" id="KW-1185">Reference proteome</keyword>
<dbReference type="SUPFAM" id="SSF53383">
    <property type="entry name" value="PLP-dependent transferases"/>
    <property type="match status" value="1"/>
</dbReference>
<dbReference type="InterPro" id="IPR039429">
    <property type="entry name" value="SHMT-like_dom"/>
</dbReference>
<dbReference type="InterPro" id="IPR015422">
    <property type="entry name" value="PyrdxlP-dep_Trfase_small"/>
</dbReference>
<dbReference type="GO" id="GO:0030170">
    <property type="term" value="F:pyridoxal phosphate binding"/>
    <property type="evidence" value="ECO:0007669"/>
    <property type="project" value="TreeGrafter"/>
</dbReference>
<evidence type="ECO:0000259" key="3">
    <source>
        <dbReference type="Pfam" id="PF00464"/>
    </source>
</evidence>
<proteinExistence type="predicted"/>
<evidence type="ECO:0000313" key="4">
    <source>
        <dbReference type="EMBL" id="OZC09607.1"/>
    </source>
</evidence>
<evidence type="ECO:0000256" key="1">
    <source>
        <dbReference type="ARBA" id="ARBA00001933"/>
    </source>
</evidence>
<dbReference type="InterPro" id="IPR015424">
    <property type="entry name" value="PyrdxlP-dep_Trfase"/>
</dbReference>
<dbReference type="PANTHER" id="PTHR11680:SF59">
    <property type="entry name" value="SERINE HYDROXYMETHYLTRANSFERASE, CYTOSOLIC"/>
    <property type="match status" value="1"/>
</dbReference>
<evidence type="ECO:0000313" key="5">
    <source>
        <dbReference type="Proteomes" id="UP000242913"/>
    </source>
</evidence>
<dbReference type="GO" id="GO:0005739">
    <property type="term" value="C:mitochondrion"/>
    <property type="evidence" value="ECO:0007669"/>
    <property type="project" value="TreeGrafter"/>
</dbReference>
<reference evidence="4 5" key="1">
    <citation type="submission" date="2015-12" db="EMBL/GenBank/DDBJ databases">
        <title>Draft genome of the nematode, Onchocerca flexuosa.</title>
        <authorList>
            <person name="Mitreva M."/>
        </authorList>
    </citation>
    <scope>NUCLEOTIDE SEQUENCE [LARGE SCALE GENOMIC DNA]</scope>
    <source>
        <strain evidence="4">Red Deer</strain>
    </source>
</reference>
<name>A0A238BW94_9BILA</name>
<dbReference type="GO" id="GO:0019264">
    <property type="term" value="P:glycine biosynthetic process from serine"/>
    <property type="evidence" value="ECO:0007669"/>
    <property type="project" value="TreeGrafter"/>
</dbReference>
<dbReference type="Gene3D" id="3.40.640.10">
    <property type="entry name" value="Type I PLP-dependent aspartate aminotransferase-like (Major domain)"/>
    <property type="match status" value="1"/>
</dbReference>
<gene>
    <name evidence="4" type="ORF">X798_03300</name>
</gene>
<sequence length="140" mass="16233">MKYFVEDWIVDKKDFIRPPLFHIVIILHPLKGVERFRYSGKNMLKDSLSIADPEAYQIMQKEKRRQKRGLELIASENFTSKAVHDALGSSLSNKYSEGYPGARSFYLDITEAMNSSIRWKDCVKAVLFVYINFSCVLKCV</sequence>
<dbReference type="Pfam" id="PF00464">
    <property type="entry name" value="SHMT"/>
    <property type="match status" value="1"/>
</dbReference>
<dbReference type="InterPro" id="IPR049943">
    <property type="entry name" value="Ser_HO-MeTrfase-like"/>
</dbReference>
<dbReference type="GO" id="GO:0005634">
    <property type="term" value="C:nucleus"/>
    <property type="evidence" value="ECO:0007669"/>
    <property type="project" value="TreeGrafter"/>
</dbReference>
<dbReference type="OrthoDB" id="10265628at2759"/>
<feature type="domain" description="Serine hydroxymethyltransferase-like" evidence="3">
    <location>
        <begin position="49"/>
        <end position="105"/>
    </location>
</feature>
<dbReference type="AlphaFoldDB" id="A0A238BW94"/>
<comment type="cofactor">
    <cofactor evidence="1">
        <name>pyridoxal 5'-phosphate</name>
        <dbReference type="ChEBI" id="CHEBI:597326"/>
    </cofactor>
</comment>
<dbReference type="Proteomes" id="UP000242913">
    <property type="component" value="Unassembled WGS sequence"/>
</dbReference>
<accession>A0A238BW94</accession>
<dbReference type="UniPathway" id="UPA00193"/>
<evidence type="ECO:0000256" key="2">
    <source>
        <dbReference type="ARBA" id="ARBA00022898"/>
    </source>
</evidence>
<organism evidence="4 5">
    <name type="scientific">Onchocerca flexuosa</name>
    <dbReference type="NCBI Taxonomy" id="387005"/>
    <lineage>
        <taxon>Eukaryota</taxon>
        <taxon>Metazoa</taxon>
        <taxon>Ecdysozoa</taxon>
        <taxon>Nematoda</taxon>
        <taxon>Chromadorea</taxon>
        <taxon>Rhabditida</taxon>
        <taxon>Spirurina</taxon>
        <taxon>Spiruromorpha</taxon>
        <taxon>Filarioidea</taxon>
        <taxon>Onchocercidae</taxon>
        <taxon>Onchocerca</taxon>
    </lineage>
</organism>
<dbReference type="EMBL" id="KZ269992">
    <property type="protein sequence ID" value="OZC09607.1"/>
    <property type="molecule type" value="Genomic_DNA"/>
</dbReference>
<dbReference type="InterPro" id="IPR015421">
    <property type="entry name" value="PyrdxlP-dep_Trfase_major"/>
</dbReference>
<dbReference type="GO" id="GO:0035999">
    <property type="term" value="P:tetrahydrofolate interconversion"/>
    <property type="evidence" value="ECO:0007669"/>
    <property type="project" value="UniProtKB-UniPathway"/>
</dbReference>
<dbReference type="Gene3D" id="3.90.1150.10">
    <property type="entry name" value="Aspartate Aminotransferase, domain 1"/>
    <property type="match status" value="1"/>
</dbReference>